<proteinExistence type="predicted"/>
<dbReference type="Proteomes" id="UP000245119">
    <property type="component" value="Linkage Group LG8"/>
</dbReference>
<name>A0A2T7NWY3_POMCA</name>
<feature type="compositionally biased region" description="Low complexity" evidence="1">
    <location>
        <begin position="29"/>
        <end position="38"/>
    </location>
</feature>
<organism evidence="2 3">
    <name type="scientific">Pomacea canaliculata</name>
    <name type="common">Golden apple snail</name>
    <dbReference type="NCBI Taxonomy" id="400727"/>
    <lineage>
        <taxon>Eukaryota</taxon>
        <taxon>Metazoa</taxon>
        <taxon>Spiralia</taxon>
        <taxon>Lophotrochozoa</taxon>
        <taxon>Mollusca</taxon>
        <taxon>Gastropoda</taxon>
        <taxon>Caenogastropoda</taxon>
        <taxon>Architaenioglossa</taxon>
        <taxon>Ampullarioidea</taxon>
        <taxon>Ampullariidae</taxon>
        <taxon>Pomacea</taxon>
    </lineage>
</organism>
<dbReference type="EMBL" id="PZQS01000008">
    <property type="protein sequence ID" value="PVD25678.1"/>
    <property type="molecule type" value="Genomic_DNA"/>
</dbReference>
<evidence type="ECO:0000256" key="1">
    <source>
        <dbReference type="SAM" id="MobiDB-lite"/>
    </source>
</evidence>
<sequence>MTSVNKLVTLETDAQIPNDMKVAATTKVESPSPSASSESRLDPPVDSQQAPESAGTPVSRSPSQQVPESAVSPVNSQEDVERDQRIRDLEQEVNKLRLTHDTMEAEFKKQLEKLEQGQNEKGKGGGCLVM</sequence>
<dbReference type="AlphaFoldDB" id="A0A2T7NWY3"/>
<keyword evidence="3" id="KW-1185">Reference proteome</keyword>
<gene>
    <name evidence="2" type="ORF">C0Q70_13337</name>
</gene>
<reference evidence="2 3" key="1">
    <citation type="submission" date="2018-04" db="EMBL/GenBank/DDBJ databases">
        <title>The genome of golden apple snail Pomacea canaliculata provides insight into stress tolerance and invasive adaptation.</title>
        <authorList>
            <person name="Liu C."/>
            <person name="Liu B."/>
            <person name="Ren Y."/>
            <person name="Zhang Y."/>
            <person name="Wang H."/>
            <person name="Li S."/>
            <person name="Jiang F."/>
            <person name="Yin L."/>
            <person name="Zhang G."/>
            <person name="Qian W."/>
            <person name="Fan W."/>
        </authorList>
    </citation>
    <scope>NUCLEOTIDE SEQUENCE [LARGE SCALE GENOMIC DNA]</scope>
    <source>
        <strain evidence="2">SZHN2017</strain>
        <tissue evidence="2">Muscle</tissue>
    </source>
</reference>
<comment type="caution">
    <text evidence="2">The sequence shown here is derived from an EMBL/GenBank/DDBJ whole genome shotgun (WGS) entry which is preliminary data.</text>
</comment>
<feature type="compositionally biased region" description="Polar residues" evidence="1">
    <location>
        <begin position="46"/>
        <end position="77"/>
    </location>
</feature>
<protein>
    <submittedName>
        <fullName evidence="2">Uncharacterized protein</fullName>
    </submittedName>
</protein>
<evidence type="ECO:0000313" key="2">
    <source>
        <dbReference type="EMBL" id="PVD25678.1"/>
    </source>
</evidence>
<feature type="region of interest" description="Disordered" evidence="1">
    <location>
        <begin position="1"/>
        <end position="88"/>
    </location>
</feature>
<evidence type="ECO:0000313" key="3">
    <source>
        <dbReference type="Proteomes" id="UP000245119"/>
    </source>
</evidence>
<accession>A0A2T7NWY3</accession>